<organism evidence="2 3">
    <name type="scientific">Embleya scabrispora</name>
    <dbReference type="NCBI Taxonomy" id="159449"/>
    <lineage>
        <taxon>Bacteria</taxon>
        <taxon>Bacillati</taxon>
        <taxon>Actinomycetota</taxon>
        <taxon>Actinomycetes</taxon>
        <taxon>Kitasatosporales</taxon>
        <taxon>Streptomycetaceae</taxon>
        <taxon>Embleya</taxon>
    </lineage>
</organism>
<evidence type="ECO:0000256" key="1">
    <source>
        <dbReference type="SAM" id="MobiDB-lite"/>
    </source>
</evidence>
<sequence length="305" mass="31176">MAGTNPVGPSPAEPAPAVKAGAKSPGTTGTGTTGAGPKSIGESTGAAKPTTGGKTTGDTVTGDTATGKAPTKKAPAKKAAGGKDTGTKSTAEKAAAGRPADGGAGPAGGGSVKTTDLAAKRQLVKDVRARAKALREEARKDPSAVDRLRELYEGQPDHVLGALSDDPVAAQVRDRRRAQQQKDELARIDASDSRPPHEATVRVLDPNGRVVHNESLRSGGVTPEQRAARGLNRANQDSHTEAKAVARAPLTAGRRMYITGQYDPCGSCRAAMQAAALRSGGRINYWWPGGPPEGMWFPLGSGGAR</sequence>
<dbReference type="Proteomes" id="UP000190037">
    <property type="component" value="Unassembled WGS sequence"/>
</dbReference>
<proteinExistence type="predicted"/>
<feature type="region of interest" description="Disordered" evidence="1">
    <location>
        <begin position="212"/>
        <end position="247"/>
    </location>
</feature>
<keyword evidence="3" id="KW-1185">Reference proteome</keyword>
<evidence type="ECO:0000313" key="3">
    <source>
        <dbReference type="Proteomes" id="UP000190037"/>
    </source>
</evidence>
<reference evidence="2 3" key="1">
    <citation type="submission" date="2017-03" db="EMBL/GenBank/DDBJ databases">
        <title>Draft genome sequence of Streptomyces scabrisporus NF3, endophyte isolated from Amphipterygium adstringens.</title>
        <authorList>
            <person name="Vazquez M."/>
            <person name="Ceapa C.D."/>
            <person name="Rodriguez Luna D."/>
            <person name="Sanchez Esquivel S."/>
        </authorList>
    </citation>
    <scope>NUCLEOTIDE SEQUENCE [LARGE SCALE GENOMIC DNA]</scope>
    <source>
        <strain evidence="2 3">NF3</strain>
    </source>
</reference>
<dbReference type="EMBL" id="MWQN01000003">
    <property type="protein sequence ID" value="OPC78289.1"/>
    <property type="molecule type" value="Genomic_DNA"/>
</dbReference>
<dbReference type="STRING" id="159449.B4N89_39650"/>
<accession>A0A1T3NND6</accession>
<feature type="region of interest" description="Disordered" evidence="1">
    <location>
        <begin position="1"/>
        <end position="200"/>
    </location>
</feature>
<comment type="caution">
    <text evidence="2">The sequence shown here is derived from an EMBL/GenBank/DDBJ whole genome shotgun (WGS) entry which is preliminary data.</text>
</comment>
<evidence type="ECO:0000313" key="2">
    <source>
        <dbReference type="EMBL" id="OPC78289.1"/>
    </source>
</evidence>
<name>A0A1T3NND6_9ACTN</name>
<feature type="compositionally biased region" description="Basic and acidic residues" evidence="1">
    <location>
        <begin position="180"/>
        <end position="200"/>
    </location>
</feature>
<dbReference type="InterPro" id="IPR027472">
    <property type="entry name" value="Pput2613-NH3ase"/>
</dbReference>
<dbReference type="Pfam" id="PF14427">
    <property type="entry name" value="Pput2613-deam"/>
    <property type="match status" value="1"/>
</dbReference>
<feature type="compositionally biased region" description="Basic and acidic residues" evidence="1">
    <location>
        <begin position="123"/>
        <end position="156"/>
    </location>
</feature>
<feature type="compositionally biased region" description="Low complexity" evidence="1">
    <location>
        <begin position="35"/>
        <end position="69"/>
    </location>
</feature>
<dbReference type="AlphaFoldDB" id="A0A1T3NND6"/>
<gene>
    <name evidence="2" type="ORF">B4N89_39650</name>
</gene>
<protein>
    <submittedName>
        <fullName evidence="2">Uncharacterized protein</fullName>
    </submittedName>
</protein>
<feature type="compositionally biased region" description="Gly residues" evidence="1">
    <location>
        <begin position="100"/>
        <end position="111"/>
    </location>
</feature>